<evidence type="ECO:0000256" key="3">
    <source>
        <dbReference type="SAM" id="MobiDB-lite"/>
    </source>
</evidence>
<dbReference type="GO" id="GO:0005886">
    <property type="term" value="C:plasma membrane"/>
    <property type="evidence" value="ECO:0007669"/>
    <property type="project" value="TreeGrafter"/>
</dbReference>
<proteinExistence type="inferred from homology"/>
<dbReference type="GO" id="GO:0017128">
    <property type="term" value="F:phospholipid scramblase activity"/>
    <property type="evidence" value="ECO:0007669"/>
    <property type="project" value="InterPro"/>
</dbReference>
<evidence type="ECO:0000313" key="5">
    <source>
        <dbReference type="Proteomes" id="UP001142393"/>
    </source>
</evidence>
<comment type="similarity">
    <text evidence="1 2">Belongs to the phospholipid scramblase family.</text>
</comment>
<dbReference type="AlphaFoldDB" id="A0A9W8NVQ2"/>
<dbReference type="SUPFAM" id="SSF54518">
    <property type="entry name" value="Tubby C-terminal domain-like"/>
    <property type="match status" value="1"/>
</dbReference>
<dbReference type="PANTHER" id="PTHR23248:SF9">
    <property type="entry name" value="PHOSPHOLIPID SCRAMBLASE"/>
    <property type="match status" value="1"/>
</dbReference>
<evidence type="ECO:0000256" key="1">
    <source>
        <dbReference type="ARBA" id="ARBA00005350"/>
    </source>
</evidence>
<accession>A0A9W8NVQ2</accession>
<feature type="compositionally biased region" description="Polar residues" evidence="3">
    <location>
        <begin position="69"/>
        <end position="85"/>
    </location>
</feature>
<feature type="region of interest" description="Disordered" evidence="3">
    <location>
        <begin position="36"/>
        <end position="85"/>
    </location>
</feature>
<name>A0A9W8NVQ2_9AGAR</name>
<dbReference type="PANTHER" id="PTHR23248">
    <property type="entry name" value="PHOSPHOLIPID SCRAMBLASE-RELATED"/>
    <property type="match status" value="1"/>
</dbReference>
<organism evidence="4 5">
    <name type="scientific">Lentinula detonsa</name>
    <dbReference type="NCBI Taxonomy" id="2804962"/>
    <lineage>
        <taxon>Eukaryota</taxon>
        <taxon>Fungi</taxon>
        <taxon>Dikarya</taxon>
        <taxon>Basidiomycota</taxon>
        <taxon>Agaricomycotina</taxon>
        <taxon>Agaricomycetes</taxon>
        <taxon>Agaricomycetidae</taxon>
        <taxon>Agaricales</taxon>
        <taxon>Marasmiineae</taxon>
        <taxon>Omphalotaceae</taxon>
        <taxon>Lentinula</taxon>
    </lineage>
</organism>
<dbReference type="Pfam" id="PF03803">
    <property type="entry name" value="Scramblase"/>
    <property type="match status" value="1"/>
</dbReference>
<dbReference type="InterPro" id="IPR025659">
    <property type="entry name" value="Tubby-like_C"/>
</dbReference>
<protein>
    <recommendedName>
        <fullName evidence="2">Phospholipid scramblase</fullName>
    </recommendedName>
</protein>
<gene>
    <name evidence="4" type="ORF">DFH05DRAFT_1502664</name>
</gene>
<evidence type="ECO:0000313" key="4">
    <source>
        <dbReference type="EMBL" id="KAJ3741804.1"/>
    </source>
</evidence>
<comment type="caution">
    <text evidence="4">The sequence shown here is derived from an EMBL/GenBank/DDBJ whole genome shotgun (WGS) entry which is preliminary data.</text>
</comment>
<dbReference type="InterPro" id="IPR005552">
    <property type="entry name" value="Scramblase"/>
</dbReference>
<dbReference type="EMBL" id="JANVFU010000011">
    <property type="protein sequence ID" value="KAJ3741804.1"/>
    <property type="molecule type" value="Genomic_DNA"/>
</dbReference>
<dbReference type="Proteomes" id="UP001142393">
    <property type="component" value="Unassembled WGS sequence"/>
</dbReference>
<keyword evidence="5" id="KW-1185">Reference proteome</keyword>
<sequence length="390" mass="43721">MLPQICSRLSLSTPLKSRQASYIRYYAISRFPGRGKPVGVGRHQQSSVKPSSRQEPSEKSSASAESQEDPSVSDSPLWRSGQSLDASGSAEGLERLLANDSLVVERQIEMLNIFIGFEQTNKYSISNSAGEQVGFIAEEPGGFLSSFNRQIFATHRPFKALVMDPSGTPVLWVRRPFAWINSRMYVQRPHTGQEVAEGSPAVLDTFSEVQQIWHPFRRRYDLFLRDSPKRILSLASDPQPEPELDTNTFNQVAQVDAPFLAWDFSILDAAARELAFISRSFRGFGREIFTDTGQYLIHFGPRPEVDATGNLQYRTEALSLNLEQRALILALAGVPLHITLDYCRLYSSSYKSTSILIIFPAIQVAPVSSTSEFGIEHIYSNTSLRFVMQR</sequence>
<evidence type="ECO:0000256" key="2">
    <source>
        <dbReference type="RuleBase" id="RU363116"/>
    </source>
</evidence>
<feature type="compositionally biased region" description="Polar residues" evidence="3">
    <location>
        <begin position="43"/>
        <end position="53"/>
    </location>
</feature>
<reference evidence="4 5" key="1">
    <citation type="journal article" date="2023" name="Proc. Natl. Acad. Sci. U.S.A.">
        <title>A global phylogenomic analysis of the shiitake genus Lentinula.</title>
        <authorList>
            <person name="Sierra-Patev S."/>
            <person name="Min B."/>
            <person name="Naranjo-Ortiz M."/>
            <person name="Looney B."/>
            <person name="Konkel Z."/>
            <person name="Slot J.C."/>
            <person name="Sakamoto Y."/>
            <person name="Steenwyk J.L."/>
            <person name="Rokas A."/>
            <person name="Carro J."/>
            <person name="Camarero S."/>
            <person name="Ferreira P."/>
            <person name="Molpeceres G."/>
            <person name="Ruiz-Duenas F.J."/>
            <person name="Serrano A."/>
            <person name="Henrissat B."/>
            <person name="Drula E."/>
            <person name="Hughes K.W."/>
            <person name="Mata J.L."/>
            <person name="Ishikawa N.K."/>
            <person name="Vargas-Isla R."/>
            <person name="Ushijima S."/>
            <person name="Smith C.A."/>
            <person name="Donoghue J."/>
            <person name="Ahrendt S."/>
            <person name="Andreopoulos W."/>
            <person name="He G."/>
            <person name="LaButti K."/>
            <person name="Lipzen A."/>
            <person name="Ng V."/>
            <person name="Riley R."/>
            <person name="Sandor L."/>
            <person name="Barry K."/>
            <person name="Martinez A.T."/>
            <person name="Xiao Y."/>
            <person name="Gibbons J.G."/>
            <person name="Terashima K."/>
            <person name="Grigoriev I.V."/>
            <person name="Hibbett D."/>
        </authorList>
    </citation>
    <scope>NUCLEOTIDE SEQUENCE [LARGE SCALE GENOMIC DNA]</scope>
    <source>
        <strain evidence="4 5">TFB7810</strain>
    </source>
</reference>